<dbReference type="AlphaFoldDB" id="A0AAW6TVQ2"/>
<keyword evidence="1" id="KW-0472">Membrane</keyword>
<evidence type="ECO:0008006" key="4">
    <source>
        <dbReference type="Google" id="ProtNLM"/>
    </source>
</evidence>
<keyword evidence="3" id="KW-1185">Reference proteome</keyword>
<evidence type="ECO:0000313" key="2">
    <source>
        <dbReference type="EMBL" id="MDI6449432.1"/>
    </source>
</evidence>
<evidence type="ECO:0000256" key="1">
    <source>
        <dbReference type="SAM" id="Phobius"/>
    </source>
</evidence>
<proteinExistence type="predicted"/>
<gene>
    <name evidence="2" type="ORF">QJ522_10300</name>
</gene>
<feature type="transmembrane region" description="Helical" evidence="1">
    <location>
        <begin position="33"/>
        <end position="56"/>
    </location>
</feature>
<name>A0AAW6TVQ2_9BACT</name>
<organism evidence="2 3">
    <name type="scientific">Anaerobaca lacustris</name>
    <dbReference type="NCBI Taxonomy" id="3044600"/>
    <lineage>
        <taxon>Bacteria</taxon>
        <taxon>Pseudomonadati</taxon>
        <taxon>Planctomycetota</taxon>
        <taxon>Phycisphaerae</taxon>
        <taxon>Sedimentisphaerales</taxon>
        <taxon>Anaerobacaceae</taxon>
        <taxon>Anaerobaca</taxon>
    </lineage>
</organism>
<dbReference type="RefSeq" id="WP_349244838.1">
    <property type="nucleotide sequence ID" value="NZ_JASCXX010000010.1"/>
</dbReference>
<dbReference type="EMBL" id="JASCXX010000010">
    <property type="protein sequence ID" value="MDI6449432.1"/>
    <property type="molecule type" value="Genomic_DNA"/>
</dbReference>
<keyword evidence="1" id="KW-1133">Transmembrane helix</keyword>
<sequence>MARKKQRISLRERFTSWWGTRTKKEAEARKQTLTTAVKVAAVMLVLVAAGAFLRYAEGYVSTTRPTEEGRLVLVGVPGWVNWDLKARVVAAAGGDRFPIGEETAEVVARNLARMSWLDEIEVRVTHDAVRVGARWRKPVALIERGPSKFYVDADLVVLDYMPMAHLPIVEVRNVSLGLPPSPGAVFDRDDLAAAVKLIVLLNRMDAEVAPKNPLLDQIAGVDVANYKGRRNHRAPHIVLHSKDGTLIYWGAEIGEWARHLEAKDEQKLAKLYTYYKEFGSLSAGVKYINLYDPQDKVPLPTDRYR</sequence>
<evidence type="ECO:0000313" key="3">
    <source>
        <dbReference type="Proteomes" id="UP001431776"/>
    </source>
</evidence>
<comment type="caution">
    <text evidence="2">The sequence shown here is derived from an EMBL/GenBank/DDBJ whole genome shotgun (WGS) entry which is preliminary data.</text>
</comment>
<dbReference type="Proteomes" id="UP001431776">
    <property type="component" value="Unassembled WGS sequence"/>
</dbReference>
<accession>A0AAW6TVQ2</accession>
<keyword evidence="1" id="KW-0812">Transmembrane</keyword>
<protein>
    <recommendedName>
        <fullName evidence="4">POTRA domain-containing protein</fullName>
    </recommendedName>
</protein>
<reference evidence="2" key="1">
    <citation type="submission" date="2023-05" db="EMBL/GenBank/DDBJ databases">
        <title>Anaerotaeda fermentans gen. nov., sp. nov., a novel anaerobic planctomycete of the new family within the order Sedimentisphaerales isolated from Taman Peninsula, Russia.</title>
        <authorList>
            <person name="Khomyakova M.A."/>
            <person name="Merkel A.Y."/>
            <person name="Slobodkin A.I."/>
        </authorList>
    </citation>
    <scope>NUCLEOTIDE SEQUENCE</scope>
    <source>
        <strain evidence="2">M17dextr</strain>
    </source>
</reference>